<dbReference type="PANTHER" id="PTHR47822:SF2">
    <property type="entry name" value="F-BOX AND WD-40 DOMAIN PROTEIN 7"/>
    <property type="match status" value="1"/>
</dbReference>
<feature type="repeat" description="WD" evidence="1">
    <location>
        <begin position="221"/>
        <end position="254"/>
    </location>
</feature>
<dbReference type="PROSITE" id="PS50082">
    <property type="entry name" value="WD_REPEATS_2"/>
    <property type="match status" value="1"/>
</dbReference>
<sequence length="284" mass="31535">MRHGSTGAVLCTLRNIQYPPSAVYSIQFCPKQPDVCYAASCDNSVYRILIPAMDSLNRDESGEKLFIKSDLALNMLNVQFYGAPATLPYATPFINRVLTYGLLLTERSPAMSVGITADGTNMAVGYGDASVKLYDMETQKGCVVKDKKGSLIVSFSPSVQPSVGHSRITPNFSSILIKFYWHMYELDLLASGSSESVVRIEELVTYKVHKLRLNYIPERLQRMHTEQVCALRCHSEKAHVFATAAWDETLRIWDARCEVGCTMTFGGVNVCGDSIDLHVSELIL</sequence>
<dbReference type="PANTHER" id="PTHR47822">
    <property type="entry name" value="CARBOHYDRATE BINDING DOMAIN CONTAINING PROTEIN"/>
    <property type="match status" value="1"/>
</dbReference>
<dbReference type="AlphaFoldDB" id="A0A4C1V7G7"/>
<name>A0A4C1V7G7_EUMVA</name>
<dbReference type="Gene3D" id="2.130.10.10">
    <property type="entry name" value="YVTN repeat-like/Quinoprotein amine dehydrogenase"/>
    <property type="match status" value="1"/>
</dbReference>
<evidence type="ECO:0000313" key="2">
    <source>
        <dbReference type="EMBL" id="GBP34490.1"/>
    </source>
</evidence>
<dbReference type="InterPro" id="IPR036322">
    <property type="entry name" value="WD40_repeat_dom_sf"/>
</dbReference>
<protein>
    <submittedName>
        <fullName evidence="2">Uncharacterized protein</fullName>
    </submittedName>
</protein>
<dbReference type="SUPFAM" id="SSF50978">
    <property type="entry name" value="WD40 repeat-like"/>
    <property type="match status" value="1"/>
</dbReference>
<proteinExistence type="predicted"/>
<dbReference type="OrthoDB" id="361494at2759"/>
<evidence type="ECO:0000313" key="3">
    <source>
        <dbReference type="Proteomes" id="UP000299102"/>
    </source>
</evidence>
<dbReference type="SMART" id="SM00320">
    <property type="entry name" value="WD40"/>
    <property type="match status" value="3"/>
</dbReference>
<dbReference type="Pfam" id="PF00400">
    <property type="entry name" value="WD40"/>
    <property type="match status" value="1"/>
</dbReference>
<evidence type="ECO:0000256" key="1">
    <source>
        <dbReference type="PROSITE-ProRule" id="PRU00221"/>
    </source>
</evidence>
<keyword evidence="1" id="KW-0853">WD repeat</keyword>
<gene>
    <name evidence="2" type="ORF">EVAR_29885_1</name>
</gene>
<keyword evidence="3" id="KW-1185">Reference proteome</keyword>
<dbReference type="InterPro" id="IPR015943">
    <property type="entry name" value="WD40/YVTN_repeat-like_dom_sf"/>
</dbReference>
<comment type="caution">
    <text evidence="2">The sequence shown here is derived from an EMBL/GenBank/DDBJ whole genome shotgun (WGS) entry which is preliminary data.</text>
</comment>
<accession>A0A4C1V7G7</accession>
<dbReference type="Proteomes" id="UP000299102">
    <property type="component" value="Unassembled WGS sequence"/>
</dbReference>
<dbReference type="InterPro" id="IPR001680">
    <property type="entry name" value="WD40_rpt"/>
</dbReference>
<reference evidence="2 3" key="1">
    <citation type="journal article" date="2019" name="Commun. Biol.">
        <title>The bagworm genome reveals a unique fibroin gene that provides high tensile strength.</title>
        <authorList>
            <person name="Kono N."/>
            <person name="Nakamura H."/>
            <person name="Ohtoshi R."/>
            <person name="Tomita M."/>
            <person name="Numata K."/>
            <person name="Arakawa K."/>
        </authorList>
    </citation>
    <scope>NUCLEOTIDE SEQUENCE [LARGE SCALE GENOMIC DNA]</scope>
</reference>
<organism evidence="2 3">
    <name type="scientific">Eumeta variegata</name>
    <name type="common">Bagworm moth</name>
    <name type="synonym">Eumeta japonica</name>
    <dbReference type="NCBI Taxonomy" id="151549"/>
    <lineage>
        <taxon>Eukaryota</taxon>
        <taxon>Metazoa</taxon>
        <taxon>Ecdysozoa</taxon>
        <taxon>Arthropoda</taxon>
        <taxon>Hexapoda</taxon>
        <taxon>Insecta</taxon>
        <taxon>Pterygota</taxon>
        <taxon>Neoptera</taxon>
        <taxon>Endopterygota</taxon>
        <taxon>Lepidoptera</taxon>
        <taxon>Glossata</taxon>
        <taxon>Ditrysia</taxon>
        <taxon>Tineoidea</taxon>
        <taxon>Psychidae</taxon>
        <taxon>Oiketicinae</taxon>
        <taxon>Eumeta</taxon>
    </lineage>
</organism>
<dbReference type="EMBL" id="BGZK01000289">
    <property type="protein sequence ID" value="GBP34490.1"/>
    <property type="molecule type" value="Genomic_DNA"/>
</dbReference>